<feature type="compositionally biased region" description="Basic and acidic residues" evidence="1">
    <location>
        <begin position="260"/>
        <end position="273"/>
    </location>
</feature>
<dbReference type="RefSeq" id="WP_167832180.1">
    <property type="nucleotide sequence ID" value="NZ_JAAVUM010000005.1"/>
</dbReference>
<dbReference type="Proteomes" id="UP000587942">
    <property type="component" value="Unassembled WGS sequence"/>
</dbReference>
<dbReference type="EMBL" id="JAAVUM010000005">
    <property type="protein sequence ID" value="NKE05758.1"/>
    <property type="molecule type" value="Genomic_DNA"/>
</dbReference>
<dbReference type="AlphaFoldDB" id="A0A846T9T6"/>
<proteinExistence type="predicted"/>
<dbReference type="Gene3D" id="3.40.50.720">
    <property type="entry name" value="NAD(P)-binding Rossmann-like Domain"/>
    <property type="match status" value="1"/>
</dbReference>
<feature type="region of interest" description="Disordered" evidence="1">
    <location>
        <begin position="254"/>
        <end position="273"/>
    </location>
</feature>
<dbReference type="InterPro" id="IPR036291">
    <property type="entry name" value="NAD(P)-bd_dom_sf"/>
</dbReference>
<gene>
    <name evidence="2" type="ORF">GWK17_09815</name>
</gene>
<organism evidence="2 3">
    <name type="scientific">Mesobacillus selenatarsenatis</name>
    <dbReference type="NCBI Taxonomy" id="388741"/>
    <lineage>
        <taxon>Bacteria</taxon>
        <taxon>Bacillati</taxon>
        <taxon>Bacillota</taxon>
        <taxon>Bacilli</taxon>
        <taxon>Bacillales</taxon>
        <taxon>Bacillaceae</taxon>
        <taxon>Mesobacillus</taxon>
    </lineage>
</organism>
<evidence type="ECO:0000313" key="2">
    <source>
        <dbReference type="EMBL" id="NKE05758.1"/>
    </source>
</evidence>
<accession>A0A846T9T6</accession>
<name>A0A846T9T6_9BACI</name>
<dbReference type="SUPFAM" id="SSF51735">
    <property type="entry name" value="NAD(P)-binding Rossmann-fold domains"/>
    <property type="match status" value="1"/>
</dbReference>
<sequence length="273" mass="31187">MERATILGIYDFIGYSLCRYLLDEGVEINGVDTEGNRKDSFTEEKRLEIGRNANFLEISLEEWDAEQAEGILFVTLFESLQGRHNTDGIYEVLLSELENRKLKKLPTVVILPAYFAQEKAELREARVNSLIYSRDSNLLVLYLPTIYGPWQPEECFFQQVMSRSLYENKEIPDIGPREWTHDCLYIDDAVKMIKELAESGLQGQYILSSGEQDRWFKCAEELLGSGAGLLRNKAAAPAIKNSIKVSTVGQNEQISKGLSRQKEQFNRIQDSKD</sequence>
<protein>
    <submittedName>
        <fullName evidence="2">NAD(P)-dependent oxidoreductase</fullName>
    </submittedName>
</protein>
<evidence type="ECO:0000313" key="3">
    <source>
        <dbReference type="Proteomes" id="UP000587942"/>
    </source>
</evidence>
<comment type="caution">
    <text evidence="2">The sequence shown here is derived from an EMBL/GenBank/DDBJ whole genome shotgun (WGS) entry which is preliminary data.</text>
</comment>
<evidence type="ECO:0000256" key="1">
    <source>
        <dbReference type="SAM" id="MobiDB-lite"/>
    </source>
</evidence>
<reference evidence="2 3" key="1">
    <citation type="submission" date="2020-03" db="EMBL/GenBank/DDBJ databases">
        <authorList>
            <person name="Sun Q."/>
        </authorList>
    </citation>
    <scope>NUCLEOTIDE SEQUENCE [LARGE SCALE GENOMIC DNA]</scope>
    <source>
        <strain evidence="2 3">KACC 21451</strain>
    </source>
</reference>